<evidence type="ECO:0000256" key="8">
    <source>
        <dbReference type="ARBA" id="ARBA00023136"/>
    </source>
</evidence>
<comment type="caution">
    <text evidence="13">The sequence shown here is derived from an EMBL/GenBank/DDBJ whole genome shotgun (WGS) entry which is preliminary data.</text>
</comment>
<gene>
    <name evidence="12" type="primary">fluC</name>
    <name evidence="12" type="synonym">crcB</name>
    <name evidence="13" type="ORF">CHU95_18500</name>
</gene>
<comment type="catalytic activity">
    <reaction evidence="11">
        <text>fluoride(in) = fluoride(out)</text>
        <dbReference type="Rhea" id="RHEA:76159"/>
        <dbReference type="ChEBI" id="CHEBI:17051"/>
    </reaction>
    <physiologicalReaction direction="left-to-right" evidence="11">
        <dbReference type="Rhea" id="RHEA:76160"/>
    </physiologicalReaction>
</comment>
<evidence type="ECO:0000256" key="9">
    <source>
        <dbReference type="ARBA" id="ARBA00023303"/>
    </source>
</evidence>
<proteinExistence type="inferred from homology"/>
<dbReference type="Pfam" id="PF02537">
    <property type="entry name" value="CRCB"/>
    <property type="match status" value="1"/>
</dbReference>
<comment type="activity regulation">
    <text evidence="12">Na(+) is not transported, but it plays an essential structural role and its presence is essential for fluoride channel function.</text>
</comment>
<keyword evidence="2 12" id="KW-1003">Cell membrane</keyword>
<keyword evidence="9 12" id="KW-0407">Ion channel</keyword>
<keyword evidence="12" id="KW-0813">Transport</keyword>
<feature type="binding site" evidence="12">
    <location>
        <position position="75"/>
    </location>
    <ligand>
        <name>Na(+)</name>
        <dbReference type="ChEBI" id="CHEBI:29101"/>
        <note>structural</note>
    </ligand>
</feature>
<dbReference type="NCBIfam" id="TIGR00494">
    <property type="entry name" value="crcB"/>
    <property type="match status" value="1"/>
</dbReference>
<evidence type="ECO:0000313" key="14">
    <source>
        <dbReference type="Proteomes" id="UP000216998"/>
    </source>
</evidence>
<evidence type="ECO:0000256" key="1">
    <source>
        <dbReference type="ARBA" id="ARBA00004651"/>
    </source>
</evidence>
<evidence type="ECO:0000256" key="12">
    <source>
        <dbReference type="HAMAP-Rule" id="MF_00454"/>
    </source>
</evidence>
<evidence type="ECO:0000313" key="13">
    <source>
        <dbReference type="EMBL" id="OYQ32747.1"/>
    </source>
</evidence>
<dbReference type="GO" id="GO:0046872">
    <property type="term" value="F:metal ion binding"/>
    <property type="evidence" value="ECO:0007669"/>
    <property type="project" value="UniProtKB-KW"/>
</dbReference>
<dbReference type="HAMAP" id="MF_00454">
    <property type="entry name" value="FluC"/>
    <property type="match status" value="1"/>
</dbReference>
<evidence type="ECO:0000256" key="3">
    <source>
        <dbReference type="ARBA" id="ARBA00022519"/>
    </source>
</evidence>
<keyword evidence="4 12" id="KW-0812">Transmembrane</keyword>
<evidence type="ECO:0000256" key="5">
    <source>
        <dbReference type="ARBA" id="ARBA00022989"/>
    </source>
</evidence>
<dbReference type="GO" id="GO:0062054">
    <property type="term" value="F:fluoride channel activity"/>
    <property type="evidence" value="ECO:0007669"/>
    <property type="project" value="UniProtKB-UniRule"/>
</dbReference>
<dbReference type="PANTHER" id="PTHR28259:SF1">
    <property type="entry name" value="FLUORIDE EXPORT PROTEIN 1-RELATED"/>
    <property type="match status" value="1"/>
</dbReference>
<reference evidence="13 14" key="1">
    <citation type="submission" date="2017-07" db="EMBL/GenBank/DDBJ databases">
        <title>Niveispirillum cyanobacteriorum sp. nov., isolated from cyanobacterial aggregates in a eutrophic lake.</title>
        <authorList>
            <person name="Cai H."/>
        </authorList>
    </citation>
    <scope>NUCLEOTIDE SEQUENCE [LARGE SCALE GENOMIC DNA]</scope>
    <source>
        <strain evidence="14">TH1-14</strain>
    </source>
</reference>
<feature type="transmembrane region" description="Helical" evidence="12">
    <location>
        <begin position="99"/>
        <end position="121"/>
    </location>
</feature>
<dbReference type="RefSeq" id="WP_094457782.1">
    <property type="nucleotide sequence ID" value="NZ_NOXU01000031.1"/>
</dbReference>
<dbReference type="GO" id="GO:0005886">
    <property type="term" value="C:plasma membrane"/>
    <property type="evidence" value="ECO:0007669"/>
    <property type="project" value="UniProtKB-SubCell"/>
</dbReference>
<accession>A0A255YU38</accession>
<dbReference type="EMBL" id="NOXU01000031">
    <property type="protein sequence ID" value="OYQ32747.1"/>
    <property type="molecule type" value="Genomic_DNA"/>
</dbReference>
<name>A0A255YU38_9PROT</name>
<comment type="similarity">
    <text evidence="10 12">Belongs to the fluoride channel Fluc/FEX (TC 1.A.43) family.</text>
</comment>
<organism evidence="13 14">
    <name type="scientific">Niveispirillum lacus</name>
    <dbReference type="NCBI Taxonomy" id="1981099"/>
    <lineage>
        <taxon>Bacteria</taxon>
        <taxon>Pseudomonadati</taxon>
        <taxon>Pseudomonadota</taxon>
        <taxon>Alphaproteobacteria</taxon>
        <taxon>Rhodospirillales</taxon>
        <taxon>Azospirillaceae</taxon>
        <taxon>Niveispirillum</taxon>
    </lineage>
</organism>
<evidence type="ECO:0000256" key="7">
    <source>
        <dbReference type="ARBA" id="ARBA00023065"/>
    </source>
</evidence>
<feature type="binding site" evidence="12">
    <location>
        <position position="78"/>
    </location>
    <ligand>
        <name>Na(+)</name>
        <dbReference type="ChEBI" id="CHEBI:29101"/>
        <note>structural</note>
    </ligand>
</feature>
<keyword evidence="14" id="KW-1185">Reference proteome</keyword>
<dbReference type="OrthoDB" id="9806299at2"/>
<evidence type="ECO:0000256" key="11">
    <source>
        <dbReference type="ARBA" id="ARBA00035585"/>
    </source>
</evidence>
<evidence type="ECO:0000256" key="2">
    <source>
        <dbReference type="ARBA" id="ARBA00022475"/>
    </source>
</evidence>
<feature type="transmembrane region" description="Helical" evidence="12">
    <location>
        <begin position="33"/>
        <end position="55"/>
    </location>
</feature>
<feature type="transmembrane region" description="Helical" evidence="12">
    <location>
        <begin position="67"/>
        <end position="87"/>
    </location>
</feature>
<protein>
    <recommendedName>
        <fullName evidence="12">Fluoride-specific ion channel FluC</fullName>
    </recommendedName>
</protein>
<keyword evidence="8 12" id="KW-0472">Membrane</keyword>
<evidence type="ECO:0000256" key="6">
    <source>
        <dbReference type="ARBA" id="ARBA00023053"/>
    </source>
</evidence>
<comment type="subcellular location">
    <subcellularLocation>
        <location evidence="1 12">Cell membrane</location>
        <topology evidence="1 12">Multi-pass membrane protein</topology>
    </subcellularLocation>
</comment>
<evidence type="ECO:0000256" key="10">
    <source>
        <dbReference type="ARBA" id="ARBA00035120"/>
    </source>
</evidence>
<dbReference type="GO" id="GO:0140114">
    <property type="term" value="P:cellular detoxification of fluoride"/>
    <property type="evidence" value="ECO:0007669"/>
    <property type="project" value="UniProtKB-UniRule"/>
</dbReference>
<dbReference type="AlphaFoldDB" id="A0A255YU38"/>
<dbReference type="InterPro" id="IPR003691">
    <property type="entry name" value="FluC"/>
</dbReference>
<sequence length="126" mass="13271">MKMVFYVAIGGAFGSVARYLTGLWFGRLFGVGFPWATLTVNIVGSFVMGLLVALMAQAWSPPAEVRAFLTVGILGGFTTFSTFSLDVAMMLERGELGGAAAYVLSSLIIGIGGLFAGLYLVRMVTA</sequence>
<keyword evidence="5 12" id="KW-1133">Transmembrane helix</keyword>
<dbReference type="PANTHER" id="PTHR28259">
    <property type="entry name" value="FLUORIDE EXPORT PROTEIN 1-RELATED"/>
    <property type="match status" value="1"/>
</dbReference>
<keyword evidence="6 12" id="KW-0915">Sodium</keyword>
<dbReference type="Proteomes" id="UP000216998">
    <property type="component" value="Unassembled WGS sequence"/>
</dbReference>
<evidence type="ECO:0000256" key="4">
    <source>
        <dbReference type="ARBA" id="ARBA00022692"/>
    </source>
</evidence>
<comment type="function">
    <text evidence="12">Fluoride-specific ion channel. Important for reducing fluoride concentration in the cell, thus reducing its toxicity.</text>
</comment>
<keyword evidence="3" id="KW-0997">Cell inner membrane</keyword>
<keyword evidence="12" id="KW-0479">Metal-binding</keyword>
<dbReference type="NCBIfam" id="NF010791">
    <property type="entry name" value="PRK14195.1"/>
    <property type="match status" value="1"/>
</dbReference>
<keyword evidence="7 12" id="KW-0406">Ion transport</keyword>